<dbReference type="Proteomes" id="UP001232973">
    <property type="component" value="Unassembled WGS sequence"/>
</dbReference>
<keyword evidence="5 7" id="KW-0472">Membrane</keyword>
<dbReference type="PANTHER" id="PTHR10924:SF6">
    <property type="entry name" value="SOLUTE CARRIER FAMILY 49 MEMBER A3"/>
    <property type="match status" value="1"/>
</dbReference>
<keyword evidence="3 7" id="KW-0812">Transmembrane</keyword>
<keyword evidence="10" id="KW-1185">Reference proteome</keyword>
<accession>A0ABT9XLM3</accession>
<feature type="transmembrane region" description="Helical" evidence="7">
    <location>
        <begin position="193"/>
        <end position="213"/>
    </location>
</feature>
<feature type="transmembrane region" description="Helical" evidence="7">
    <location>
        <begin position="339"/>
        <end position="359"/>
    </location>
</feature>
<feature type="transmembrane region" description="Helical" evidence="7">
    <location>
        <begin position="402"/>
        <end position="419"/>
    </location>
</feature>
<feature type="transmembrane region" description="Helical" evidence="7">
    <location>
        <begin position="131"/>
        <end position="152"/>
    </location>
</feature>
<keyword evidence="4 7" id="KW-1133">Transmembrane helix</keyword>
<dbReference type="RefSeq" id="WP_274456907.1">
    <property type="nucleotide sequence ID" value="NZ_CP067097.1"/>
</dbReference>
<feature type="transmembrane region" description="Helical" evidence="7">
    <location>
        <begin position="252"/>
        <end position="273"/>
    </location>
</feature>
<feature type="transmembrane region" description="Helical" evidence="7">
    <location>
        <begin position="371"/>
        <end position="396"/>
    </location>
</feature>
<dbReference type="Gene3D" id="1.20.1250.20">
    <property type="entry name" value="MFS general substrate transporter like domains"/>
    <property type="match status" value="1"/>
</dbReference>
<evidence type="ECO:0000256" key="4">
    <source>
        <dbReference type="ARBA" id="ARBA00022989"/>
    </source>
</evidence>
<organism evidence="9 10">
    <name type="scientific">Alicyclobacillus cycloheptanicus</name>
    <dbReference type="NCBI Taxonomy" id="1457"/>
    <lineage>
        <taxon>Bacteria</taxon>
        <taxon>Bacillati</taxon>
        <taxon>Bacillota</taxon>
        <taxon>Bacilli</taxon>
        <taxon>Bacillales</taxon>
        <taxon>Alicyclobacillaceae</taxon>
        <taxon>Alicyclobacillus</taxon>
    </lineage>
</organism>
<gene>
    <name evidence="9" type="ORF">J2S03_003081</name>
</gene>
<dbReference type="PROSITE" id="PS50850">
    <property type="entry name" value="MFS"/>
    <property type="match status" value="1"/>
</dbReference>
<dbReference type="SUPFAM" id="SSF103473">
    <property type="entry name" value="MFS general substrate transporter"/>
    <property type="match status" value="1"/>
</dbReference>
<dbReference type="Pfam" id="PF07690">
    <property type="entry name" value="MFS_1"/>
    <property type="match status" value="1"/>
</dbReference>
<evidence type="ECO:0000259" key="8">
    <source>
        <dbReference type="PROSITE" id="PS50850"/>
    </source>
</evidence>
<evidence type="ECO:0000256" key="7">
    <source>
        <dbReference type="SAM" id="Phobius"/>
    </source>
</evidence>
<proteinExistence type="predicted"/>
<feature type="transmembrane region" description="Helical" evidence="7">
    <location>
        <begin position="106"/>
        <end position="125"/>
    </location>
</feature>
<feature type="transmembrane region" description="Helical" evidence="7">
    <location>
        <begin position="80"/>
        <end position="99"/>
    </location>
</feature>
<feature type="transmembrane region" description="Helical" evidence="7">
    <location>
        <begin position="164"/>
        <end position="187"/>
    </location>
</feature>
<comment type="subcellular location">
    <subcellularLocation>
        <location evidence="1">Cell membrane</location>
        <topology evidence="1">Multi-pass membrane protein</topology>
    </subcellularLocation>
</comment>
<evidence type="ECO:0000313" key="10">
    <source>
        <dbReference type="Proteomes" id="UP001232973"/>
    </source>
</evidence>
<dbReference type="InterPro" id="IPR036259">
    <property type="entry name" value="MFS_trans_sf"/>
</dbReference>
<reference evidence="9 10" key="1">
    <citation type="submission" date="2023-07" db="EMBL/GenBank/DDBJ databases">
        <title>Genomic Encyclopedia of Type Strains, Phase IV (KMG-IV): sequencing the most valuable type-strain genomes for metagenomic binning, comparative biology and taxonomic classification.</title>
        <authorList>
            <person name="Goeker M."/>
        </authorList>
    </citation>
    <scope>NUCLEOTIDE SEQUENCE [LARGE SCALE GENOMIC DNA]</scope>
    <source>
        <strain evidence="9 10">DSM 4006</strain>
    </source>
</reference>
<feature type="region of interest" description="Disordered" evidence="6">
    <location>
        <begin position="1"/>
        <end position="33"/>
    </location>
</feature>
<dbReference type="EMBL" id="JAUSTP010000034">
    <property type="protein sequence ID" value="MDQ0191212.1"/>
    <property type="molecule type" value="Genomic_DNA"/>
</dbReference>
<sequence length="451" mass="46939">MRQGDGSADGVSAGEAGGVRRGEAGGTVQPDRGAQEKSRWSLIFGFALVTAATQVLWVTFTPMTTQTAQWYHVSAGAVGWLSEVFPLLYVVLALPFGVLTDRWFRGSLAVGATLTLAGALVRILPSFTWALVGQIVVSVGQPLVINAINKTAARYVAPNQRPTAIAVGSASMFLGIFIAMLSGPLLLPLGMPVVLWSQGLFAVVGGVWLLWALRTRPTYGEPVQNEVETPNGEPARERAGIRQVFADASIRTLCLLLFVGFGWFIAVTTWLQVLVAGHGVGDVQVGIALAIMTAAGIAGAGALPAWAIRTGRSRLVVQFSLAFAVASLLAIWVGRPFWLMTLLLAAAGFLLLADLPIVLSTVEIHCPPNQVGTASGLLLLFGNLGGIVLALLVQVLVGSPHVAIGVLVMVSLLAIPLARRFPLVSAVTRADAGGVRGPDGQGGTDGPGGPA</sequence>
<evidence type="ECO:0000256" key="6">
    <source>
        <dbReference type="SAM" id="MobiDB-lite"/>
    </source>
</evidence>
<keyword evidence="2" id="KW-0813">Transport</keyword>
<comment type="caution">
    <text evidence="9">The sequence shown here is derived from an EMBL/GenBank/DDBJ whole genome shotgun (WGS) entry which is preliminary data.</text>
</comment>
<evidence type="ECO:0000313" key="9">
    <source>
        <dbReference type="EMBL" id="MDQ0191212.1"/>
    </source>
</evidence>
<dbReference type="InterPro" id="IPR020846">
    <property type="entry name" value="MFS_dom"/>
</dbReference>
<name>A0ABT9XLM3_9BACL</name>
<feature type="transmembrane region" description="Helical" evidence="7">
    <location>
        <begin position="315"/>
        <end position="333"/>
    </location>
</feature>
<evidence type="ECO:0000256" key="3">
    <source>
        <dbReference type="ARBA" id="ARBA00022692"/>
    </source>
</evidence>
<dbReference type="InterPro" id="IPR011701">
    <property type="entry name" value="MFS"/>
</dbReference>
<feature type="transmembrane region" description="Helical" evidence="7">
    <location>
        <begin position="40"/>
        <end position="60"/>
    </location>
</feature>
<evidence type="ECO:0000256" key="5">
    <source>
        <dbReference type="ARBA" id="ARBA00023136"/>
    </source>
</evidence>
<protein>
    <submittedName>
        <fullName evidence="9">MFS family arabinose efflux permease</fullName>
    </submittedName>
</protein>
<feature type="transmembrane region" description="Helical" evidence="7">
    <location>
        <begin position="285"/>
        <end position="308"/>
    </location>
</feature>
<dbReference type="InterPro" id="IPR049680">
    <property type="entry name" value="FLVCR1-2_SLC49-like"/>
</dbReference>
<evidence type="ECO:0000256" key="2">
    <source>
        <dbReference type="ARBA" id="ARBA00022448"/>
    </source>
</evidence>
<feature type="domain" description="Major facilitator superfamily (MFS) profile" evidence="8">
    <location>
        <begin position="38"/>
        <end position="423"/>
    </location>
</feature>
<dbReference type="PANTHER" id="PTHR10924">
    <property type="entry name" value="MAJOR FACILITATOR SUPERFAMILY PROTEIN-RELATED"/>
    <property type="match status" value="1"/>
</dbReference>
<evidence type="ECO:0000256" key="1">
    <source>
        <dbReference type="ARBA" id="ARBA00004651"/>
    </source>
</evidence>